<organism evidence="2 3">
    <name type="scientific">Lapidilactobacillus achengensis</name>
    <dbReference type="NCBI Taxonomy" id="2486000"/>
    <lineage>
        <taxon>Bacteria</taxon>
        <taxon>Bacillati</taxon>
        <taxon>Bacillota</taxon>
        <taxon>Bacilli</taxon>
        <taxon>Lactobacillales</taxon>
        <taxon>Lactobacillaceae</taxon>
        <taxon>Lapidilactobacillus</taxon>
    </lineage>
</organism>
<dbReference type="EMBL" id="JBHSSM010000014">
    <property type="protein sequence ID" value="MFC6314825.1"/>
    <property type="molecule type" value="Genomic_DNA"/>
</dbReference>
<dbReference type="CDD" id="cd01948">
    <property type="entry name" value="EAL"/>
    <property type="match status" value="1"/>
</dbReference>
<dbReference type="PANTHER" id="PTHR33121">
    <property type="entry name" value="CYCLIC DI-GMP PHOSPHODIESTERASE PDEF"/>
    <property type="match status" value="1"/>
</dbReference>
<dbReference type="Gene3D" id="3.20.20.450">
    <property type="entry name" value="EAL domain"/>
    <property type="match status" value="1"/>
</dbReference>
<dbReference type="SUPFAM" id="SSF141868">
    <property type="entry name" value="EAL domain-like"/>
    <property type="match status" value="1"/>
</dbReference>
<dbReference type="PROSITE" id="PS50883">
    <property type="entry name" value="EAL"/>
    <property type="match status" value="1"/>
</dbReference>
<dbReference type="InterPro" id="IPR035919">
    <property type="entry name" value="EAL_sf"/>
</dbReference>
<comment type="caution">
    <text evidence="2">The sequence shown here is derived from an EMBL/GenBank/DDBJ whole genome shotgun (WGS) entry which is preliminary data.</text>
</comment>
<dbReference type="Pfam" id="PF00563">
    <property type="entry name" value="EAL"/>
    <property type="match status" value="1"/>
</dbReference>
<name>A0ABW1ULJ5_9LACO</name>
<dbReference type="Proteomes" id="UP001596310">
    <property type="component" value="Unassembled WGS sequence"/>
</dbReference>
<protein>
    <submittedName>
        <fullName evidence="2">EAL domain-containing protein</fullName>
    </submittedName>
</protein>
<reference evidence="3" key="1">
    <citation type="journal article" date="2019" name="Int. J. Syst. Evol. Microbiol.">
        <title>The Global Catalogue of Microorganisms (GCM) 10K type strain sequencing project: providing services to taxonomists for standard genome sequencing and annotation.</title>
        <authorList>
            <consortium name="The Broad Institute Genomics Platform"/>
            <consortium name="The Broad Institute Genome Sequencing Center for Infectious Disease"/>
            <person name="Wu L."/>
            <person name="Ma J."/>
        </authorList>
    </citation>
    <scope>NUCLEOTIDE SEQUENCE [LARGE SCALE GENOMIC DNA]</scope>
    <source>
        <strain evidence="3">CCM 8897</strain>
    </source>
</reference>
<dbReference type="SMART" id="SM00052">
    <property type="entry name" value="EAL"/>
    <property type="match status" value="1"/>
</dbReference>
<proteinExistence type="predicted"/>
<accession>A0ABW1ULJ5</accession>
<sequence>MYRYFIQPQFNKFANSVFGYEMLIRKWGGDRWQLPKDFASIPIAIQTDLLRKVGQELALKVESISFNLNRTQFINDDISAALIATQHQIYPIVLTVEVTEEPTDRVGVAQLLPKIVEYNDHGIEISLDDVATGVNTLDHIEPLLPFAAEIKVAMQNFRAEHRENEISAQLQQWIAIAKEYQLRLILEGVENDAEDEMADDYGIAIRQGYFYGKPHLFKLREDDLTNDQLRS</sequence>
<keyword evidence="3" id="KW-1185">Reference proteome</keyword>
<evidence type="ECO:0000313" key="3">
    <source>
        <dbReference type="Proteomes" id="UP001596310"/>
    </source>
</evidence>
<dbReference type="RefSeq" id="WP_125601762.1">
    <property type="nucleotide sequence ID" value="NZ_JBHSSM010000014.1"/>
</dbReference>
<gene>
    <name evidence="2" type="ORF">ACFQHW_04485</name>
</gene>
<feature type="domain" description="EAL" evidence="1">
    <location>
        <begin position="1"/>
        <end position="228"/>
    </location>
</feature>
<evidence type="ECO:0000259" key="1">
    <source>
        <dbReference type="PROSITE" id="PS50883"/>
    </source>
</evidence>
<dbReference type="InterPro" id="IPR001633">
    <property type="entry name" value="EAL_dom"/>
</dbReference>
<evidence type="ECO:0000313" key="2">
    <source>
        <dbReference type="EMBL" id="MFC6314825.1"/>
    </source>
</evidence>
<dbReference type="InterPro" id="IPR050706">
    <property type="entry name" value="Cyclic-di-GMP_PDE-like"/>
</dbReference>
<dbReference type="PANTHER" id="PTHR33121:SF70">
    <property type="entry name" value="SIGNALING PROTEIN YKOW"/>
    <property type="match status" value="1"/>
</dbReference>